<dbReference type="Gene3D" id="3.90.79.10">
    <property type="entry name" value="Nucleoside Triphosphate Pyrophosphohydrolase"/>
    <property type="match status" value="1"/>
</dbReference>
<dbReference type="NCBIfam" id="NF002995">
    <property type="entry name" value="PRK03759.1"/>
    <property type="match status" value="1"/>
</dbReference>
<name>A0A895YI21_9ACTN</name>
<feature type="active site" evidence="10">
    <location>
        <position position="74"/>
    </location>
</feature>
<feature type="binding site" evidence="10">
    <location>
        <position position="38"/>
    </location>
    <ligand>
        <name>Mn(2+)</name>
        <dbReference type="ChEBI" id="CHEBI:29035"/>
    </ligand>
</feature>
<evidence type="ECO:0000256" key="5">
    <source>
        <dbReference type="ARBA" id="ARBA00022723"/>
    </source>
</evidence>
<evidence type="ECO:0000256" key="4">
    <source>
        <dbReference type="ARBA" id="ARBA00022490"/>
    </source>
</evidence>
<evidence type="ECO:0000256" key="2">
    <source>
        <dbReference type="ARBA" id="ARBA00007579"/>
    </source>
</evidence>
<keyword evidence="8 10" id="KW-0414">Isoprene biosynthesis</keyword>
<dbReference type="SUPFAM" id="SSF55811">
    <property type="entry name" value="Nudix"/>
    <property type="match status" value="1"/>
</dbReference>
<evidence type="ECO:0000256" key="1">
    <source>
        <dbReference type="ARBA" id="ARBA00004826"/>
    </source>
</evidence>
<accession>A0A895YI21</accession>
<evidence type="ECO:0000256" key="9">
    <source>
        <dbReference type="ARBA" id="ARBA00023235"/>
    </source>
</evidence>
<feature type="active site" evidence="10">
    <location>
        <position position="123"/>
    </location>
</feature>
<dbReference type="UniPathway" id="UPA00059">
    <property type="reaction ID" value="UER00104"/>
</dbReference>
<comment type="cofactor">
    <cofactor evidence="10">
        <name>Mg(2+)</name>
        <dbReference type="ChEBI" id="CHEBI:18420"/>
    </cofactor>
    <text evidence="10">Binds 1 Mg(2+) ion per subunit. The magnesium ion binds only when substrate is bound.</text>
</comment>
<dbReference type="InterPro" id="IPR000086">
    <property type="entry name" value="NUDIX_hydrolase_dom"/>
</dbReference>
<feature type="binding site" evidence="10">
    <location>
        <position position="76"/>
    </location>
    <ligand>
        <name>Mn(2+)</name>
        <dbReference type="ChEBI" id="CHEBI:29035"/>
    </ligand>
</feature>
<feature type="binding site" evidence="10">
    <location>
        <position position="31"/>
    </location>
    <ligand>
        <name>Mn(2+)</name>
        <dbReference type="ChEBI" id="CHEBI:29035"/>
    </ligand>
</feature>
<protein>
    <recommendedName>
        <fullName evidence="3 10">Isopentenyl-diphosphate Delta-isomerase</fullName>
        <shortName evidence="10">IPP isomerase</shortName>
        <ecNumber evidence="3 10">5.3.3.2</ecNumber>
    </recommendedName>
    <alternativeName>
        <fullName evidence="10">IPP:DMAPP isomerase</fullName>
    </alternativeName>
    <alternativeName>
        <fullName evidence="10">Isopentenyl pyrophosphate isomerase</fullName>
    </alternativeName>
</protein>
<dbReference type="AlphaFoldDB" id="A0A895YI21"/>
<comment type="cofactor">
    <cofactor evidence="10">
        <name>Mn(2+)</name>
        <dbReference type="ChEBI" id="CHEBI:29035"/>
    </cofactor>
    <text evidence="10">Binds 1 Mn(2+) ion per subunit.</text>
</comment>
<comment type="catalytic activity">
    <reaction evidence="10">
        <text>isopentenyl diphosphate = dimethylallyl diphosphate</text>
        <dbReference type="Rhea" id="RHEA:23284"/>
        <dbReference type="ChEBI" id="CHEBI:57623"/>
        <dbReference type="ChEBI" id="CHEBI:128769"/>
        <dbReference type="EC" id="5.3.3.2"/>
    </reaction>
</comment>
<comment type="function">
    <text evidence="10">Catalyzes the 1,3-allylic rearrangement of the homoallylic substrate isopentenyl (IPP) to its highly electrophilic allylic isomer, dimethylallyl diphosphate (DMAPP).</text>
</comment>
<dbReference type="InterPro" id="IPR011876">
    <property type="entry name" value="IsopentenylPP_isomerase_typ1"/>
</dbReference>
<feature type="domain" description="Nudix hydrolase" evidence="11">
    <location>
        <begin position="36"/>
        <end position="173"/>
    </location>
</feature>
<dbReference type="GO" id="GO:0046872">
    <property type="term" value="F:metal ion binding"/>
    <property type="evidence" value="ECO:0007669"/>
    <property type="project" value="UniProtKB-KW"/>
</dbReference>
<dbReference type="PIRSF" id="PIRSF018427">
    <property type="entry name" value="Isopntndiph_ism"/>
    <property type="match status" value="1"/>
</dbReference>
<keyword evidence="4 10" id="KW-0963">Cytoplasm</keyword>
<evidence type="ECO:0000256" key="10">
    <source>
        <dbReference type="HAMAP-Rule" id="MF_00202"/>
    </source>
</evidence>
<dbReference type="EMBL" id="CP070499">
    <property type="protein sequence ID" value="QSB13790.1"/>
    <property type="molecule type" value="Genomic_DNA"/>
</dbReference>
<feature type="binding site" evidence="10">
    <location>
        <position position="123"/>
    </location>
    <ligand>
        <name>Mn(2+)</name>
        <dbReference type="ChEBI" id="CHEBI:29035"/>
    </ligand>
</feature>
<dbReference type="Pfam" id="PF00293">
    <property type="entry name" value="NUDIX"/>
    <property type="match status" value="1"/>
</dbReference>
<reference evidence="12" key="1">
    <citation type="submission" date="2021-02" db="EMBL/GenBank/DDBJ databases">
        <title>Natrosporangium hydrolyticum gen. nov., sp. nov, a haloalkaliphilic actinobacterium from a soda solonchak soil.</title>
        <authorList>
            <person name="Sorokin D.Y."/>
            <person name="Khijniak T.V."/>
            <person name="Zakharycheva A.P."/>
            <person name="Boueva O.V."/>
            <person name="Ariskina E.V."/>
            <person name="Hahnke R.L."/>
            <person name="Bunk B."/>
            <person name="Sproer C."/>
            <person name="Schumann P."/>
            <person name="Evtushenko L.I."/>
            <person name="Kublanov I.V."/>
        </authorList>
    </citation>
    <scope>NUCLEOTIDE SEQUENCE</scope>
    <source>
        <strain evidence="12">DSM 106523</strain>
    </source>
</reference>
<dbReference type="GO" id="GO:0009240">
    <property type="term" value="P:isopentenyl diphosphate biosynthetic process"/>
    <property type="evidence" value="ECO:0007669"/>
    <property type="project" value="TreeGrafter"/>
</dbReference>
<sequence>MIPDLDRALLPVELVDSGGDPIGSSTVLRAHTAPGQLHRAFSVLLLALDGQRLLLQRRAAVKTRFPLRWANSCCGHPAPGQSVVAAATDRLAEELGVTGVELREVGVYRYRATDPASGWVEYEYDHVLVGQIPLDQRLAPDPAEVAELWWVAPVELHRLLEQQPAACAPWLAGVAAPLDTVAGKHWGG</sequence>
<dbReference type="PANTHER" id="PTHR10885:SF0">
    <property type="entry name" value="ISOPENTENYL-DIPHOSPHATE DELTA-ISOMERASE"/>
    <property type="match status" value="1"/>
</dbReference>
<dbReference type="EC" id="5.3.3.2" evidence="3 10"/>
<dbReference type="PROSITE" id="PS51462">
    <property type="entry name" value="NUDIX"/>
    <property type="match status" value="1"/>
</dbReference>
<dbReference type="GO" id="GO:0050992">
    <property type="term" value="P:dimethylallyl diphosphate biosynthetic process"/>
    <property type="evidence" value="ECO:0007669"/>
    <property type="project" value="UniProtKB-UniRule"/>
</dbReference>
<dbReference type="KEGG" id="nhy:JQS43_19845"/>
<evidence type="ECO:0000313" key="13">
    <source>
        <dbReference type="Proteomes" id="UP000662857"/>
    </source>
</evidence>
<evidence type="ECO:0000256" key="6">
    <source>
        <dbReference type="ARBA" id="ARBA00022842"/>
    </source>
</evidence>
<dbReference type="GO" id="GO:0005737">
    <property type="term" value="C:cytoplasm"/>
    <property type="evidence" value="ECO:0007669"/>
    <property type="project" value="UniProtKB-SubCell"/>
</dbReference>
<comment type="similarity">
    <text evidence="2 10">Belongs to the IPP isomerase type 1 family.</text>
</comment>
<dbReference type="RefSeq" id="WP_239675898.1">
    <property type="nucleotide sequence ID" value="NZ_CP070499.1"/>
</dbReference>
<dbReference type="PANTHER" id="PTHR10885">
    <property type="entry name" value="ISOPENTENYL-DIPHOSPHATE DELTA-ISOMERASE"/>
    <property type="match status" value="1"/>
</dbReference>
<keyword evidence="13" id="KW-1185">Reference proteome</keyword>
<evidence type="ECO:0000313" key="12">
    <source>
        <dbReference type="EMBL" id="QSB13790.1"/>
    </source>
</evidence>
<keyword evidence="6 10" id="KW-0460">Magnesium</keyword>
<evidence type="ECO:0000259" key="11">
    <source>
        <dbReference type="PROSITE" id="PS51462"/>
    </source>
</evidence>
<organism evidence="12 13">
    <name type="scientific">Natronosporangium hydrolyticum</name>
    <dbReference type="NCBI Taxonomy" id="2811111"/>
    <lineage>
        <taxon>Bacteria</taxon>
        <taxon>Bacillati</taxon>
        <taxon>Actinomycetota</taxon>
        <taxon>Actinomycetes</taxon>
        <taxon>Micromonosporales</taxon>
        <taxon>Micromonosporaceae</taxon>
        <taxon>Natronosporangium</taxon>
    </lineage>
</organism>
<comment type="subcellular location">
    <subcellularLocation>
        <location evidence="10">Cytoplasm</location>
    </subcellularLocation>
</comment>
<dbReference type="CDD" id="cd02885">
    <property type="entry name" value="NUDIX_IPP_Isomerase"/>
    <property type="match status" value="1"/>
</dbReference>
<feature type="binding site" evidence="10">
    <location>
        <position position="94"/>
    </location>
    <ligand>
        <name>Mg(2+)</name>
        <dbReference type="ChEBI" id="CHEBI:18420"/>
    </ligand>
</feature>
<keyword evidence="5 10" id="KW-0479">Metal-binding</keyword>
<dbReference type="HAMAP" id="MF_00202">
    <property type="entry name" value="Idi"/>
    <property type="match status" value="1"/>
</dbReference>
<dbReference type="Proteomes" id="UP000662857">
    <property type="component" value="Chromosome"/>
</dbReference>
<dbReference type="GO" id="GO:0004452">
    <property type="term" value="F:isopentenyl-diphosphate delta-isomerase activity"/>
    <property type="evidence" value="ECO:0007669"/>
    <property type="project" value="UniProtKB-UniRule"/>
</dbReference>
<keyword evidence="9 10" id="KW-0413">Isomerase</keyword>
<dbReference type="InterPro" id="IPR056375">
    <property type="entry name" value="Idi_bact"/>
</dbReference>
<evidence type="ECO:0000256" key="3">
    <source>
        <dbReference type="ARBA" id="ARBA00012057"/>
    </source>
</evidence>
<proteinExistence type="inferred from homology"/>
<feature type="binding site" evidence="10">
    <location>
        <position position="121"/>
    </location>
    <ligand>
        <name>Mn(2+)</name>
        <dbReference type="ChEBI" id="CHEBI:29035"/>
    </ligand>
</feature>
<evidence type="ECO:0000256" key="7">
    <source>
        <dbReference type="ARBA" id="ARBA00023211"/>
    </source>
</evidence>
<evidence type="ECO:0000256" key="8">
    <source>
        <dbReference type="ARBA" id="ARBA00023229"/>
    </source>
</evidence>
<dbReference type="InterPro" id="IPR015797">
    <property type="entry name" value="NUDIX_hydrolase-like_dom_sf"/>
</dbReference>
<keyword evidence="7 10" id="KW-0464">Manganese</keyword>
<dbReference type="NCBIfam" id="TIGR02150">
    <property type="entry name" value="IPP_isom_1"/>
    <property type="match status" value="1"/>
</dbReference>
<gene>
    <name evidence="10 12" type="primary">idi</name>
    <name evidence="12" type="ORF">JQS43_19845</name>
</gene>
<comment type="pathway">
    <text evidence="1 10">Isoprenoid biosynthesis; dimethylallyl diphosphate biosynthesis; dimethylallyl diphosphate from isopentenyl diphosphate: step 1/1.</text>
</comment>